<comment type="similarity">
    <text evidence="4">In the N-terminal section; belongs to the shikimate kinase family.</text>
</comment>
<dbReference type="EMBL" id="JACAZH010000001">
    <property type="protein sequence ID" value="KAF7375893.1"/>
    <property type="molecule type" value="Genomic_DNA"/>
</dbReference>
<dbReference type="SMART" id="SM01178">
    <property type="entry name" value="DUF4217"/>
    <property type="match status" value="1"/>
</dbReference>
<feature type="compositionally biased region" description="Low complexity" evidence="21">
    <location>
        <begin position="1335"/>
        <end position="1356"/>
    </location>
</feature>
<evidence type="ECO:0000256" key="5">
    <source>
        <dbReference type="ARBA" id="ARBA00022517"/>
    </source>
</evidence>
<dbReference type="Gene3D" id="3.40.50.10860">
    <property type="entry name" value="Leucine Dehydrogenase, chain A, domain 1"/>
    <property type="match status" value="1"/>
</dbReference>
<sequence length="1356" mass="149877">MNVRDLVNSPPTTTSISCFAIQYRRHYRSYRDARRHAYFAFSSVPSSLTSHAVGKTTLATLAAKALGWELLDTDTVFESQHRTSIADFVARNGWDAFRQLESEILHDLLQTNLTCKVIACGGGVVELERNRALLDSFRSHGLVIHVLREKDDVLKYIRESTHFPPYYHETAKEAWDRRAKFFRDCCSFEFVSLTVPIPPAPPASRDTVTPDQTLALKPVEDDFFRLLRFVHGVNTNKVPLGLHAPRSYSLSLTFEDVAQVVPKIEDLSLGIDVWELRVDLLSSLDLTFLAFQVAILRRHSPLPILFSLKTVRHGGKLPDVPNEEAAIDNLHNLLRHALRLGVEYIDLEGKISRVLNRILSPVSHPLLPRMSSPGQISFYETQTILYLTSLLPKKKYYLFGCPIAHSMSPTIHNTAFGTLGLPHTYELKETPTAYELAGVIASSDFGGASVTIPYKRDIISLLQHVSRHARIIGAVNTISPIPGGGGYSGDNTDWRAIKTCLLRYLTPANTVTSTTTALVLGAGGTSRAVLYALHHVGVINIYIYNRTRRNADALAREFERLDPLLNIRVLDHLTVPLPIHPPPTMIVSAIPATANSAAGTQTIDIGLHPDHLSPAGGVAIELAYEKQITPLLAFAQEKRGAGIAWAGVEGIEVLLEQGYEQTSNLDREKGSKSTGQAQSIPILLTGKDVLGAARTGSGKTLAFVIPAVELLHRLKFKPMNGTGIIIVSPTRELALQIFGVAKDIMQFHSQTCGIVMGGANMRAEQDKLTKGVSLLVATPGRLLDHLMNTKGFIFRNLKALVIDEADRILEIGFEEQMKKILSILPSENRQSMLFSATQTTKVEDLARISLRPGAVKVDIDGEEETSTVSTLAQGYVVCQSDQRFLLLYTFLSKNRKKKVVVFFSSCNSVKYHAELLNYIDIPVLELHGKQKQQKRTTTFNEFKNATSGILVCTNVAARGLDIPEVDWVVQYDPPDDPRDYIHRVGRTARAGKSGKSLLFLLQSELGFLRYLKQAKVPLNEFSFPGNRIANIQSQLEKLLQKNFYLHQSAKDGYRAYLQSYASYSLKDIFNVNSLDLAKVGKSFGFAVPPRVNINQGAGAGDAKASKEKAAHKKRRRYQPEDLEACRPAYPIYTFFTPPRRTLHSYDMPKLKVLVGPTPNSLSPVTHLVNTNTPHRILTDAWEGEILVFIKGFNEADPSKTTPEAAEYFGRNDRSGVTWSIQVQGRFLSPRSSDDILFGNIFERPLKLPWGTGAALKFMKLIDPTLSHDLTCQASQKPWALSPLVATMPYLSHSRSGGDPHPPFPPPTSITDNTSSLHLATAPDAPISRLRAVKPSSSSSGSSSSLSSGSSGFKRLE</sequence>
<feature type="domain" description="Helicase C-terminal" evidence="23">
    <location>
        <begin position="870"/>
        <end position="1039"/>
    </location>
</feature>
<comment type="function">
    <text evidence="20">RNA helicase.</text>
</comment>
<dbReference type="Gene3D" id="3.40.50.300">
    <property type="entry name" value="P-loop containing nucleotide triphosphate hydrolases"/>
    <property type="match status" value="3"/>
</dbReference>
<comment type="similarity">
    <text evidence="17">Belongs to the DEAD box helicase family. DDX18/HAS1 subfamily.</text>
</comment>
<dbReference type="InterPro" id="IPR031322">
    <property type="entry name" value="Shikimate/glucono_kinase"/>
</dbReference>
<evidence type="ECO:0000259" key="22">
    <source>
        <dbReference type="PROSITE" id="PS51192"/>
    </source>
</evidence>
<name>A0A8H6ZBI0_9AGAR</name>
<dbReference type="PROSITE" id="PS00039">
    <property type="entry name" value="DEAD_ATP_HELICASE"/>
    <property type="match status" value="1"/>
</dbReference>
<evidence type="ECO:0000256" key="7">
    <source>
        <dbReference type="ARBA" id="ARBA00022605"/>
    </source>
</evidence>
<dbReference type="GO" id="GO:0003723">
    <property type="term" value="F:RNA binding"/>
    <property type="evidence" value="ECO:0007669"/>
    <property type="project" value="UniProtKB-UniRule"/>
</dbReference>
<dbReference type="GO" id="GO:0008652">
    <property type="term" value="P:amino acid biosynthetic process"/>
    <property type="evidence" value="ECO:0007669"/>
    <property type="project" value="UniProtKB-KW"/>
</dbReference>
<gene>
    <name evidence="24" type="ORF">MSAN_00003700</name>
</gene>
<dbReference type="GO" id="GO:0004765">
    <property type="term" value="F:shikimate kinase activity"/>
    <property type="evidence" value="ECO:0007669"/>
    <property type="project" value="UniProtKB-EC"/>
</dbReference>
<evidence type="ECO:0000256" key="1">
    <source>
        <dbReference type="ARBA" id="ARBA00004604"/>
    </source>
</evidence>
<comment type="caution">
    <text evidence="24">The sequence shown here is derived from an EMBL/GenBank/DDBJ whole genome shotgun (WGS) entry which is preliminary data.</text>
</comment>
<comment type="pathway">
    <text evidence="2">Metabolic intermediate biosynthesis; chorismate biosynthesis; chorismate from D-erythrose 4-phosphate and phosphoenolpyruvate: step 5/7.</text>
</comment>
<evidence type="ECO:0000256" key="18">
    <source>
        <dbReference type="ARBA" id="ARBA00047984"/>
    </source>
</evidence>
<keyword evidence="7" id="KW-0028">Amino-acid biosynthesis</keyword>
<dbReference type="InterPro" id="IPR023000">
    <property type="entry name" value="Shikimate_kinase_CS"/>
</dbReference>
<evidence type="ECO:0000256" key="10">
    <source>
        <dbReference type="ARBA" id="ARBA00022777"/>
    </source>
</evidence>
<feature type="region of interest" description="Disordered" evidence="21">
    <location>
        <begin position="1291"/>
        <end position="1356"/>
    </location>
</feature>
<evidence type="ECO:0000256" key="4">
    <source>
        <dbReference type="ARBA" id="ARBA00009349"/>
    </source>
</evidence>
<protein>
    <recommendedName>
        <fullName evidence="20">ATP-dependent RNA helicase</fullName>
        <ecNumber evidence="20">3.6.4.13</ecNumber>
    </recommendedName>
</protein>
<dbReference type="SUPFAM" id="SSF51569">
    <property type="entry name" value="Aldolase"/>
    <property type="match status" value="1"/>
</dbReference>
<dbReference type="GO" id="GO:0009423">
    <property type="term" value="P:chorismate biosynthetic process"/>
    <property type="evidence" value="ECO:0007669"/>
    <property type="project" value="UniProtKB-UniPathway"/>
</dbReference>
<keyword evidence="13 20" id="KW-0067">ATP-binding</keyword>
<dbReference type="InterPro" id="IPR001381">
    <property type="entry name" value="DHquinase_I"/>
</dbReference>
<evidence type="ECO:0000256" key="2">
    <source>
        <dbReference type="ARBA" id="ARBA00004842"/>
    </source>
</evidence>
<dbReference type="PROSITE" id="PS51257">
    <property type="entry name" value="PROKAR_LIPOPROTEIN"/>
    <property type="match status" value="1"/>
</dbReference>
<evidence type="ECO:0000256" key="20">
    <source>
        <dbReference type="RuleBase" id="RU365068"/>
    </source>
</evidence>
<keyword evidence="15" id="KW-0057">Aromatic amino acid biosynthesis</keyword>
<comment type="subcellular location">
    <subcellularLocation>
        <location evidence="1">Nucleus</location>
        <location evidence="1">Nucleolus</location>
    </subcellularLocation>
</comment>
<dbReference type="GO" id="GO:0009073">
    <property type="term" value="P:aromatic amino acid family biosynthetic process"/>
    <property type="evidence" value="ECO:0007669"/>
    <property type="project" value="UniProtKB-KW"/>
</dbReference>
<feature type="region of interest" description="Disordered" evidence="21">
    <location>
        <begin position="1096"/>
        <end position="1119"/>
    </location>
</feature>
<dbReference type="InterPro" id="IPR013785">
    <property type="entry name" value="Aldolase_TIM"/>
</dbReference>
<dbReference type="Gene3D" id="3.20.20.70">
    <property type="entry name" value="Aldolase class I"/>
    <property type="match status" value="2"/>
</dbReference>
<dbReference type="GO" id="GO:0016787">
    <property type="term" value="F:hydrolase activity"/>
    <property type="evidence" value="ECO:0007669"/>
    <property type="project" value="UniProtKB-KW"/>
</dbReference>
<dbReference type="FunFam" id="3.40.50.300:FF:000379">
    <property type="entry name" value="RNA helicase"/>
    <property type="match status" value="1"/>
</dbReference>
<evidence type="ECO:0000313" key="25">
    <source>
        <dbReference type="Proteomes" id="UP000623467"/>
    </source>
</evidence>
<dbReference type="OrthoDB" id="197068at2759"/>
<dbReference type="GO" id="GO:0003855">
    <property type="term" value="F:3-dehydroquinate dehydratase activity"/>
    <property type="evidence" value="ECO:0007669"/>
    <property type="project" value="InterPro"/>
</dbReference>
<dbReference type="GO" id="GO:0005524">
    <property type="term" value="F:ATP binding"/>
    <property type="evidence" value="ECO:0007669"/>
    <property type="project" value="UniProtKB-UniRule"/>
</dbReference>
<dbReference type="Gene3D" id="3.40.50.720">
    <property type="entry name" value="NAD(P)-binding Rossmann-like Domain"/>
    <property type="match status" value="1"/>
</dbReference>
<dbReference type="InterPro" id="IPR025313">
    <property type="entry name" value="SPB4-like_CTE"/>
</dbReference>
<evidence type="ECO:0000256" key="12">
    <source>
        <dbReference type="ARBA" id="ARBA00022806"/>
    </source>
</evidence>
<evidence type="ECO:0000256" key="3">
    <source>
        <dbReference type="ARBA" id="ARBA00006477"/>
    </source>
</evidence>
<dbReference type="SMART" id="SM00487">
    <property type="entry name" value="DEXDc"/>
    <property type="match status" value="1"/>
</dbReference>
<evidence type="ECO:0000256" key="17">
    <source>
        <dbReference type="ARBA" id="ARBA00024357"/>
    </source>
</evidence>
<dbReference type="InterPro" id="IPR006151">
    <property type="entry name" value="Shikm_DH/Glu-tRNA_Rdtase"/>
</dbReference>
<comment type="catalytic activity">
    <reaction evidence="18 20">
        <text>ATP + H2O = ADP + phosphate + H(+)</text>
        <dbReference type="Rhea" id="RHEA:13065"/>
        <dbReference type="ChEBI" id="CHEBI:15377"/>
        <dbReference type="ChEBI" id="CHEBI:15378"/>
        <dbReference type="ChEBI" id="CHEBI:30616"/>
        <dbReference type="ChEBI" id="CHEBI:43474"/>
        <dbReference type="ChEBI" id="CHEBI:456216"/>
        <dbReference type="EC" id="3.6.4.13"/>
    </reaction>
</comment>
<keyword evidence="25" id="KW-1185">Reference proteome</keyword>
<dbReference type="GO" id="GO:0005730">
    <property type="term" value="C:nucleolus"/>
    <property type="evidence" value="ECO:0007669"/>
    <property type="project" value="UniProtKB-SubCell"/>
</dbReference>
<keyword evidence="12 20" id="KW-0347">Helicase</keyword>
<dbReference type="SUPFAM" id="SSF53223">
    <property type="entry name" value="Aminoacid dehydrogenase-like, N-terminal domain"/>
    <property type="match status" value="1"/>
</dbReference>
<dbReference type="Pfam" id="PF00271">
    <property type="entry name" value="Helicase_C"/>
    <property type="match status" value="1"/>
</dbReference>
<evidence type="ECO:0000256" key="16">
    <source>
        <dbReference type="ARBA" id="ARBA00024310"/>
    </source>
</evidence>
<dbReference type="Pfam" id="PF13959">
    <property type="entry name" value="CTE_SPB4"/>
    <property type="match status" value="1"/>
</dbReference>
<dbReference type="SUPFAM" id="SSF51735">
    <property type="entry name" value="NAD(P)-binding Rossmann-fold domains"/>
    <property type="match status" value="1"/>
</dbReference>
<dbReference type="CDD" id="cd17942">
    <property type="entry name" value="DEADc_DDX18"/>
    <property type="match status" value="1"/>
</dbReference>
<dbReference type="InterPro" id="IPR027417">
    <property type="entry name" value="P-loop_NTPase"/>
</dbReference>
<dbReference type="Proteomes" id="UP000623467">
    <property type="component" value="Unassembled WGS sequence"/>
</dbReference>
<dbReference type="PROSITE" id="PS01128">
    <property type="entry name" value="SHIKIMATE_KINASE"/>
    <property type="match status" value="1"/>
</dbReference>
<dbReference type="InterPro" id="IPR011545">
    <property type="entry name" value="DEAD/DEAH_box_helicase_dom"/>
</dbReference>
<dbReference type="UniPathway" id="UPA00053">
    <property type="reaction ID" value="UER00088"/>
</dbReference>
<dbReference type="InterPro" id="IPR044773">
    <property type="entry name" value="DDX18/Has1_DEADc"/>
</dbReference>
<comment type="function">
    <text evidence="16">ATP-dependent RNA helicase involved in 40S ribosomal subunit biogenesis. Required for the processing and cleavage of 35S pre-rRNA at sites A0, A1, and A2, leading to mature 18S rRNA.</text>
</comment>
<accession>A0A8H6ZBI0</accession>
<organism evidence="24 25">
    <name type="scientific">Mycena sanguinolenta</name>
    <dbReference type="NCBI Taxonomy" id="230812"/>
    <lineage>
        <taxon>Eukaryota</taxon>
        <taxon>Fungi</taxon>
        <taxon>Dikarya</taxon>
        <taxon>Basidiomycota</taxon>
        <taxon>Agaricomycotina</taxon>
        <taxon>Agaricomycetes</taxon>
        <taxon>Agaricomycetidae</taxon>
        <taxon>Agaricales</taxon>
        <taxon>Marasmiineae</taxon>
        <taxon>Mycenaceae</taxon>
        <taxon>Mycena</taxon>
    </lineage>
</organism>
<evidence type="ECO:0000256" key="6">
    <source>
        <dbReference type="ARBA" id="ARBA00022552"/>
    </source>
</evidence>
<dbReference type="PRINTS" id="PR01100">
    <property type="entry name" value="SHIKIMTKNASE"/>
</dbReference>
<dbReference type="InterPro" id="IPR000629">
    <property type="entry name" value="RNA-helicase_DEAD-box_CS"/>
</dbReference>
<evidence type="ECO:0000256" key="11">
    <source>
        <dbReference type="ARBA" id="ARBA00022801"/>
    </source>
</evidence>
<evidence type="ECO:0000256" key="8">
    <source>
        <dbReference type="ARBA" id="ARBA00022679"/>
    </source>
</evidence>
<dbReference type="InterPro" id="IPR000623">
    <property type="entry name" value="Shikimate_kinase/TSH1"/>
</dbReference>
<evidence type="ECO:0000256" key="9">
    <source>
        <dbReference type="ARBA" id="ARBA00022741"/>
    </source>
</evidence>
<keyword evidence="6" id="KW-0698">rRNA processing</keyword>
<dbReference type="Pfam" id="PF01202">
    <property type="entry name" value="SKI"/>
    <property type="match status" value="1"/>
</dbReference>
<evidence type="ECO:0000256" key="13">
    <source>
        <dbReference type="ARBA" id="ARBA00022840"/>
    </source>
</evidence>
<evidence type="ECO:0000256" key="19">
    <source>
        <dbReference type="ARBA" id="ARBA00048567"/>
    </source>
</evidence>
<dbReference type="InterPro" id="IPR046346">
    <property type="entry name" value="Aminoacid_DH-like_N_sf"/>
</dbReference>
<dbReference type="InterPro" id="IPR036291">
    <property type="entry name" value="NAD(P)-bd_dom_sf"/>
</dbReference>
<evidence type="ECO:0000256" key="15">
    <source>
        <dbReference type="ARBA" id="ARBA00023141"/>
    </source>
</evidence>
<dbReference type="SUPFAM" id="SSF52540">
    <property type="entry name" value="P-loop containing nucleoside triphosphate hydrolases"/>
    <property type="match status" value="2"/>
</dbReference>
<comment type="catalytic activity">
    <reaction evidence="19">
        <text>shikimate + ATP = 3-phosphoshikimate + ADP + H(+)</text>
        <dbReference type="Rhea" id="RHEA:13121"/>
        <dbReference type="ChEBI" id="CHEBI:15378"/>
        <dbReference type="ChEBI" id="CHEBI:30616"/>
        <dbReference type="ChEBI" id="CHEBI:36208"/>
        <dbReference type="ChEBI" id="CHEBI:145989"/>
        <dbReference type="ChEBI" id="CHEBI:456216"/>
        <dbReference type="EC" id="2.7.1.71"/>
    </reaction>
</comment>
<dbReference type="EC" id="3.6.4.13" evidence="20"/>
<keyword evidence="14 20" id="KW-0694">RNA-binding</keyword>
<dbReference type="Pfam" id="PF01488">
    <property type="entry name" value="Shikimate_DH"/>
    <property type="match status" value="1"/>
</dbReference>
<comment type="domain">
    <text evidence="20">The Q motif is unique to and characteristic of the DEAD box family of RNA helicases and controls ATP binding and hydrolysis.</text>
</comment>
<keyword evidence="9 20" id="KW-0547">Nucleotide-binding</keyword>
<comment type="similarity">
    <text evidence="3">In the 2nd section; belongs to the type-I 3-dehydroquinase family.</text>
</comment>
<dbReference type="GO" id="GO:0006364">
    <property type="term" value="P:rRNA processing"/>
    <property type="evidence" value="ECO:0007669"/>
    <property type="project" value="UniProtKB-KW"/>
</dbReference>
<dbReference type="InterPro" id="IPR001650">
    <property type="entry name" value="Helicase_C-like"/>
</dbReference>
<proteinExistence type="inferred from homology"/>
<dbReference type="Pfam" id="PF01487">
    <property type="entry name" value="DHquinase_I"/>
    <property type="match status" value="1"/>
</dbReference>
<dbReference type="PANTHER" id="PTHR24031">
    <property type="entry name" value="RNA HELICASE"/>
    <property type="match status" value="1"/>
</dbReference>
<dbReference type="GO" id="GO:0004764">
    <property type="term" value="F:shikimate 3-dehydrogenase (NADP+) activity"/>
    <property type="evidence" value="ECO:0007669"/>
    <property type="project" value="InterPro"/>
</dbReference>
<dbReference type="SMART" id="SM00490">
    <property type="entry name" value="HELICc"/>
    <property type="match status" value="1"/>
</dbReference>
<evidence type="ECO:0000256" key="14">
    <source>
        <dbReference type="ARBA" id="ARBA00022884"/>
    </source>
</evidence>
<dbReference type="Pfam" id="PF00270">
    <property type="entry name" value="DEAD"/>
    <property type="match status" value="1"/>
</dbReference>
<dbReference type="GO" id="GO:0003724">
    <property type="term" value="F:RNA helicase activity"/>
    <property type="evidence" value="ECO:0007669"/>
    <property type="project" value="UniProtKB-EC"/>
</dbReference>
<keyword evidence="5" id="KW-0690">Ribosome biogenesis</keyword>
<dbReference type="Pfam" id="PF08501">
    <property type="entry name" value="Shikimate_dh_N"/>
    <property type="match status" value="1"/>
</dbReference>
<dbReference type="InterPro" id="IPR014001">
    <property type="entry name" value="Helicase_ATP-bd"/>
</dbReference>
<dbReference type="CDD" id="cd18787">
    <property type="entry name" value="SF2_C_DEAD"/>
    <property type="match status" value="1"/>
</dbReference>
<evidence type="ECO:0000256" key="21">
    <source>
        <dbReference type="SAM" id="MobiDB-lite"/>
    </source>
</evidence>
<reference evidence="24" key="1">
    <citation type="submission" date="2020-05" db="EMBL/GenBank/DDBJ databases">
        <title>Mycena genomes resolve the evolution of fungal bioluminescence.</title>
        <authorList>
            <person name="Tsai I.J."/>
        </authorList>
    </citation>
    <scope>NUCLEOTIDE SEQUENCE</scope>
    <source>
        <strain evidence="24">160909Yilan</strain>
    </source>
</reference>
<keyword evidence="10" id="KW-0418">Kinase</keyword>
<dbReference type="InterPro" id="IPR013708">
    <property type="entry name" value="Shikimate_DH-bd_N"/>
</dbReference>
<evidence type="ECO:0000313" key="24">
    <source>
        <dbReference type="EMBL" id="KAF7375893.1"/>
    </source>
</evidence>
<feature type="domain" description="Helicase ATP-binding" evidence="22">
    <location>
        <begin position="680"/>
        <end position="856"/>
    </location>
</feature>
<dbReference type="PROSITE" id="PS51192">
    <property type="entry name" value="HELICASE_ATP_BIND_1"/>
    <property type="match status" value="1"/>
</dbReference>
<keyword evidence="11 20" id="KW-0378">Hydrolase</keyword>
<dbReference type="PROSITE" id="PS51194">
    <property type="entry name" value="HELICASE_CTER"/>
    <property type="match status" value="1"/>
</dbReference>
<dbReference type="CDD" id="cd01065">
    <property type="entry name" value="NAD_bind_Shikimate_DH"/>
    <property type="match status" value="1"/>
</dbReference>
<dbReference type="CDD" id="cd00464">
    <property type="entry name" value="SK"/>
    <property type="match status" value="1"/>
</dbReference>
<keyword evidence="8" id="KW-0808">Transferase</keyword>
<feature type="compositionally biased region" description="Polar residues" evidence="21">
    <location>
        <begin position="1308"/>
        <end position="1317"/>
    </location>
</feature>
<evidence type="ECO:0000259" key="23">
    <source>
        <dbReference type="PROSITE" id="PS51194"/>
    </source>
</evidence>
<dbReference type="InterPro" id="IPR013897">
    <property type="entry name" value="Duc1"/>
</dbReference>
<dbReference type="Pfam" id="PF08588">
    <property type="entry name" value="Duc1"/>
    <property type="match status" value="1"/>
</dbReference>